<name>A0A2S9CZ26_CHRCI</name>
<dbReference type="SUPFAM" id="SSF52266">
    <property type="entry name" value="SGNH hydrolase"/>
    <property type="match status" value="1"/>
</dbReference>
<dbReference type="EMBL" id="PCPH01000002">
    <property type="protein sequence ID" value="PRB90555.1"/>
    <property type="molecule type" value="Genomic_DNA"/>
</dbReference>
<dbReference type="InterPro" id="IPR036514">
    <property type="entry name" value="SGNH_hydro_sf"/>
</dbReference>
<protein>
    <recommendedName>
        <fullName evidence="2">PKD domain-containing protein</fullName>
    </recommendedName>
</protein>
<feature type="signal peptide" evidence="1">
    <location>
        <begin position="1"/>
        <end position="19"/>
    </location>
</feature>
<dbReference type="Proteomes" id="UP000238325">
    <property type="component" value="Unassembled WGS sequence"/>
</dbReference>
<feature type="domain" description="PKD" evidence="2">
    <location>
        <begin position="279"/>
        <end position="323"/>
    </location>
</feature>
<organism evidence="3 6">
    <name type="scientific">Chryseobacterium culicis</name>
    <dbReference type="NCBI Taxonomy" id="680127"/>
    <lineage>
        <taxon>Bacteria</taxon>
        <taxon>Pseudomonadati</taxon>
        <taxon>Bacteroidota</taxon>
        <taxon>Flavobacteriia</taxon>
        <taxon>Flavobacteriales</taxon>
        <taxon>Weeksellaceae</taxon>
        <taxon>Chryseobacterium group</taxon>
        <taxon>Chryseobacterium</taxon>
    </lineage>
</organism>
<dbReference type="InterPro" id="IPR022409">
    <property type="entry name" value="PKD/Chitinase_dom"/>
</dbReference>
<reference evidence="5 6" key="1">
    <citation type="submission" date="2017-09" db="EMBL/GenBank/DDBJ databases">
        <title>Genomic, metabolic, and phenotypic characteristics of bacterial isolates from the natural microbiome of the model nematode Caenorhabditis elegans.</title>
        <authorList>
            <person name="Zimmermann J."/>
            <person name="Obeng N."/>
            <person name="Yang W."/>
            <person name="Obeng O."/>
            <person name="Kissoyan K."/>
            <person name="Pees B."/>
            <person name="Dirksen P."/>
            <person name="Hoppner M."/>
            <person name="Franke A."/>
            <person name="Rosenstiel P."/>
            <person name="Leippe M."/>
            <person name="Dierking K."/>
            <person name="Kaleta C."/>
            <person name="Schulenburg H."/>
        </authorList>
    </citation>
    <scope>NUCLEOTIDE SEQUENCE [LARGE SCALE GENOMIC DNA]</scope>
    <source>
        <strain evidence="3 6">MYb25</strain>
        <strain evidence="4 5">MYb44</strain>
    </source>
</reference>
<keyword evidence="5" id="KW-1185">Reference proteome</keyword>
<evidence type="ECO:0000259" key="2">
    <source>
        <dbReference type="PROSITE" id="PS50093"/>
    </source>
</evidence>
<dbReference type="Gene3D" id="3.40.50.1110">
    <property type="entry name" value="SGNH hydrolase"/>
    <property type="match status" value="1"/>
</dbReference>
<dbReference type="InterPro" id="IPR000601">
    <property type="entry name" value="PKD_dom"/>
</dbReference>
<evidence type="ECO:0000313" key="5">
    <source>
        <dbReference type="Proteomes" id="UP000238325"/>
    </source>
</evidence>
<accession>A0A2S9CZ26</accession>
<dbReference type="PROSITE" id="PS50093">
    <property type="entry name" value="PKD"/>
    <property type="match status" value="1"/>
</dbReference>
<evidence type="ECO:0000313" key="3">
    <source>
        <dbReference type="EMBL" id="PRB85721.1"/>
    </source>
</evidence>
<dbReference type="EMBL" id="PCPP01000001">
    <property type="protein sequence ID" value="PRB85721.1"/>
    <property type="molecule type" value="Genomic_DNA"/>
</dbReference>
<dbReference type="AlphaFoldDB" id="A0A2S9CZ26"/>
<proteinExistence type="predicted"/>
<dbReference type="CDD" id="cd00146">
    <property type="entry name" value="PKD"/>
    <property type="match status" value="1"/>
</dbReference>
<dbReference type="SMART" id="SM00089">
    <property type="entry name" value="PKD"/>
    <property type="match status" value="1"/>
</dbReference>
<evidence type="ECO:0000313" key="4">
    <source>
        <dbReference type="EMBL" id="PRB90555.1"/>
    </source>
</evidence>
<gene>
    <name evidence="3" type="ORF">CQ022_05555</name>
    <name evidence="4" type="ORF">CQ033_07430</name>
</gene>
<dbReference type="RefSeq" id="WP_105681971.1">
    <property type="nucleotide sequence ID" value="NZ_JBBGZD010000001.1"/>
</dbReference>
<comment type="caution">
    <text evidence="3">The sequence shown here is derived from an EMBL/GenBank/DDBJ whole genome shotgun (WGS) entry which is preliminary data.</text>
</comment>
<evidence type="ECO:0000313" key="6">
    <source>
        <dbReference type="Proteomes" id="UP000238534"/>
    </source>
</evidence>
<feature type="chain" id="PRO_5015485047" description="PKD domain-containing protein" evidence="1">
    <location>
        <begin position="20"/>
        <end position="411"/>
    </location>
</feature>
<dbReference type="InterPro" id="IPR013783">
    <property type="entry name" value="Ig-like_fold"/>
</dbReference>
<dbReference type="SUPFAM" id="SSF49299">
    <property type="entry name" value="PKD domain"/>
    <property type="match status" value="1"/>
</dbReference>
<dbReference type="OrthoDB" id="7443339at2"/>
<keyword evidence="1" id="KW-0732">Signal</keyword>
<dbReference type="Pfam" id="PF18911">
    <property type="entry name" value="PKD_4"/>
    <property type="match status" value="1"/>
</dbReference>
<dbReference type="Gene3D" id="2.60.40.10">
    <property type="entry name" value="Immunoglobulins"/>
    <property type="match status" value="1"/>
</dbReference>
<dbReference type="InterPro" id="IPR035986">
    <property type="entry name" value="PKD_dom_sf"/>
</dbReference>
<dbReference type="Proteomes" id="UP000238534">
    <property type="component" value="Unassembled WGS sequence"/>
</dbReference>
<evidence type="ECO:0000256" key="1">
    <source>
        <dbReference type="SAM" id="SignalP"/>
    </source>
</evidence>
<dbReference type="GO" id="GO:0016788">
    <property type="term" value="F:hydrolase activity, acting on ester bonds"/>
    <property type="evidence" value="ECO:0007669"/>
    <property type="project" value="UniProtKB-ARBA"/>
</dbReference>
<sequence length="411" mass="45960">MIKKLLFLICTGFSVLSFCQSDEVLFIGNSVTYFNDMPEIFKNIAASKGKNVSITTHTPGGTGFVNHVDDPALYQKIKSKNYKYVIMQPGTGESAGHSYPVSVTAERGRKIRDSIRKYSPCSKIFLYEIPYGVPSANEYNVYFTFQQKIKDSITKMSNLMQVEMVPAGESARQYYTSSQDLALHGSYNDIHPGPKGSYLVAASMYSAVFQDHVFPSAFYNGLPQNTAENFQEIADQVFFNNPAQWNSNAFHLHSGFTAAINGTNVNFTNHSTNYTSMLWNFGDGTTDPSSDPAHQYASPGSYTVTLTVNKNTCSETLSKIITIGSLGTADPAIESGLTFYPNPVTDFCYLKSKGKIKNIIIYDMAQRKLADWKNLYIFDLKIDFSTYEKGAYMMSILYESDRKENIKIMVK</sequence>